<name>A0A8S3XFN1_PARAO</name>
<dbReference type="OrthoDB" id="10051975at2759"/>
<proteinExistence type="predicted"/>
<dbReference type="AlphaFoldDB" id="A0A8S3XFN1"/>
<accession>A0A8S3XFN1</accession>
<organism evidence="1 2">
    <name type="scientific">Parnassius apollo</name>
    <name type="common">Apollo butterfly</name>
    <name type="synonym">Papilio apollo</name>
    <dbReference type="NCBI Taxonomy" id="110799"/>
    <lineage>
        <taxon>Eukaryota</taxon>
        <taxon>Metazoa</taxon>
        <taxon>Ecdysozoa</taxon>
        <taxon>Arthropoda</taxon>
        <taxon>Hexapoda</taxon>
        <taxon>Insecta</taxon>
        <taxon>Pterygota</taxon>
        <taxon>Neoptera</taxon>
        <taxon>Endopterygota</taxon>
        <taxon>Lepidoptera</taxon>
        <taxon>Glossata</taxon>
        <taxon>Ditrysia</taxon>
        <taxon>Papilionoidea</taxon>
        <taxon>Papilionidae</taxon>
        <taxon>Parnassiinae</taxon>
        <taxon>Parnassini</taxon>
        <taxon>Parnassius</taxon>
        <taxon>Parnassius</taxon>
    </lineage>
</organism>
<evidence type="ECO:0000313" key="2">
    <source>
        <dbReference type="Proteomes" id="UP000691718"/>
    </source>
</evidence>
<reference evidence="1" key="1">
    <citation type="submission" date="2021-04" db="EMBL/GenBank/DDBJ databases">
        <authorList>
            <person name="Tunstrom K."/>
        </authorList>
    </citation>
    <scope>NUCLEOTIDE SEQUENCE</scope>
</reference>
<comment type="caution">
    <text evidence="1">The sequence shown here is derived from an EMBL/GenBank/DDBJ whole genome shotgun (WGS) entry which is preliminary data.</text>
</comment>
<keyword evidence="2" id="KW-1185">Reference proteome</keyword>
<dbReference type="Proteomes" id="UP000691718">
    <property type="component" value="Unassembled WGS sequence"/>
</dbReference>
<gene>
    <name evidence="1" type="ORF">PAPOLLO_LOCUS17756</name>
</gene>
<dbReference type="EMBL" id="CAJQZP010001148">
    <property type="protein sequence ID" value="CAG5022563.1"/>
    <property type="molecule type" value="Genomic_DNA"/>
</dbReference>
<sequence>MKQAMKCTLQNKKSAKKKKIEYDNPMVKSAYELLKKTADNDDPYTSYGLHIANELKKYDKATKLKEIDPSANAASAKKKIENLRISYIRESKKEQQIGRTNQKKLTRERNIEIKKEKLIDAANDLLTNRRETNAFGVYVGKKMEEIPAGARPR</sequence>
<evidence type="ECO:0000313" key="1">
    <source>
        <dbReference type="EMBL" id="CAG5022563.1"/>
    </source>
</evidence>
<protein>
    <submittedName>
        <fullName evidence="1">(apollo) hypothetical protein</fullName>
    </submittedName>
</protein>